<proteinExistence type="predicted"/>
<reference evidence="2" key="1">
    <citation type="journal article" date="2020" name="Stud. Mycol.">
        <title>101 Dothideomycetes genomes: a test case for predicting lifestyles and emergence of pathogens.</title>
        <authorList>
            <person name="Haridas S."/>
            <person name="Albert R."/>
            <person name="Binder M."/>
            <person name="Bloem J."/>
            <person name="Labutti K."/>
            <person name="Salamov A."/>
            <person name="Andreopoulos B."/>
            <person name="Baker S."/>
            <person name="Barry K."/>
            <person name="Bills G."/>
            <person name="Bluhm B."/>
            <person name="Cannon C."/>
            <person name="Castanera R."/>
            <person name="Culley D."/>
            <person name="Daum C."/>
            <person name="Ezra D."/>
            <person name="Gonzalez J."/>
            <person name="Henrissat B."/>
            <person name="Kuo A."/>
            <person name="Liang C."/>
            <person name="Lipzen A."/>
            <person name="Lutzoni F."/>
            <person name="Magnuson J."/>
            <person name="Mondo S."/>
            <person name="Nolan M."/>
            <person name="Ohm R."/>
            <person name="Pangilinan J."/>
            <person name="Park H.-J."/>
            <person name="Ramirez L."/>
            <person name="Alfaro M."/>
            <person name="Sun H."/>
            <person name="Tritt A."/>
            <person name="Yoshinaga Y."/>
            <person name="Zwiers L.-H."/>
            <person name="Turgeon B."/>
            <person name="Goodwin S."/>
            <person name="Spatafora J."/>
            <person name="Crous P."/>
            <person name="Grigoriev I."/>
        </authorList>
    </citation>
    <scope>NUCLEOTIDE SEQUENCE</scope>
    <source>
        <strain evidence="2">CBS 121410</strain>
    </source>
</reference>
<feature type="compositionally biased region" description="Polar residues" evidence="1">
    <location>
        <begin position="1"/>
        <end position="20"/>
    </location>
</feature>
<dbReference type="EMBL" id="ML978728">
    <property type="protein sequence ID" value="KAF2085780.1"/>
    <property type="molecule type" value="Genomic_DNA"/>
</dbReference>
<feature type="region of interest" description="Disordered" evidence="1">
    <location>
        <begin position="1"/>
        <end position="42"/>
    </location>
</feature>
<accession>A0A9P4HQ22</accession>
<comment type="caution">
    <text evidence="2">The sequence shown here is derived from an EMBL/GenBank/DDBJ whole genome shotgun (WGS) entry which is preliminary data.</text>
</comment>
<protein>
    <submittedName>
        <fullName evidence="2">Uncharacterized protein</fullName>
    </submittedName>
</protein>
<name>A0A9P4HQ22_9PEZI</name>
<keyword evidence="3" id="KW-1185">Reference proteome</keyword>
<feature type="compositionally biased region" description="Low complexity" evidence="1">
    <location>
        <begin position="123"/>
        <end position="141"/>
    </location>
</feature>
<evidence type="ECO:0000256" key="1">
    <source>
        <dbReference type="SAM" id="MobiDB-lite"/>
    </source>
</evidence>
<sequence length="194" mass="20371">MSATTKTKLESVSTPTTTSPYLPHPPSTIPASFPFSSNNATTDTTRDPFYPNLNTLPTSSSPFLHIARQLQLHPFLIEEAAALANATSTSAPTRKPSPAIATSAPVVRHLGVGRSNSCSYMRPSISPESSTTSSPATSPGSVSGGGAEVETACPAYQCVECGRGKPMGRRFCCAAVPVWEVLFRGKLDGTVVRD</sequence>
<dbReference type="Proteomes" id="UP000799776">
    <property type="component" value="Unassembled WGS sequence"/>
</dbReference>
<dbReference type="AlphaFoldDB" id="A0A9P4HQ22"/>
<evidence type="ECO:0000313" key="3">
    <source>
        <dbReference type="Proteomes" id="UP000799776"/>
    </source>
</evidence>
<organism evidence="2 3">
    <name type="scientific">Saccharata proteae CBS 121410</name>
    <dbReference type="NCBI Taxonomy" id="1314787"/>
    <lineage>
        <taxon>Eukaryota</taxon>
        <taxon>Fungi</taxon>
        <taxon>Dikarya</taxon>
        <taxon>Ascomycota</taxon>
        <taxon>Pezizomycotina</taxon>
        <taxon>Dothideomycetes</taxon>
        <taxon>Dothideomycetes incertae sedis</taxon>
        <taxon>Botryosphaeriales</taxon>
        <taxon>Saccharataceae</taxon>
        <taxon>Saccharata</taxon>
    </lineage>
</organism>
<gene>
    <name evidence="2" type="ORF">K490DRAFT_67377</name>
</gene>
<feature type="region of interest" description="Disordered" evidence="1">
    <location>
        <begin position="118"/>
        <end position="145"/>
    </location>
</feature>
<evidence type="ECO:0000313" key="2">
    <source>
        <dbReference type="EMBL" id="KAF2085780.1"/>
    </source>
</evidence>